<dbReference type="EMBL" id="CP001087">
    <property type="protein sequence ID" value="ACN16627.1"/>
    <property type="molecule type" value="Genomic_DNA"/>
</dbReference>
<organism evidence="2 3">
    <name type="scientific">Desulforapulum autotrophicum (strain ATCC 43914 / DSM 3382 / VKM B-1955 / HRM2)</name>
    <name type="common">Desulfobacterium autotrophicum</name>
    <dbReference type="NCBI Taxonomy" id="177437"/>
    <lineage>
        <taxon>Bacteria</taxon>
        <taxon>Pseudomonadati</taxon>
        <taxon>Thermodesulfobacteriota</taxon>
        <taxon>Desulfobacteria</taxon>
        <taxon>Desulfobacterales</taxon>
        <taxon>Desulfobacteraceae</taxon>
        <taxon>Desulforapulum</taxon>
    </lineage>
</organism>
<keyword evidence="3" id="KW-1185">Reference proteome</keyword>
<proteinExistence type="predicted"/>
<dbReference type="KEGG" id="dat:HRM2_35620"/>
<dbReference type="HOGENOM" id="CLU_2751154_0_0_7"/>
<evidence type="ECO:0000313" key="2">
    <source>
        <dbReference type="EMBL" id="ACN16627.1"/>
    </source>
</evidence>
<dbReference type="STRING" id="177437.HRM2_35620"/>
<sequence length="70" mass="7676">MHEEGDFVQKLWIHCCSAGRLVGSAFGHLPMGLLVNMICIFVIVALSGIVVNGALILIDYINFRVGTVRF</sequence>
<dbReference type="AlphaFoldDB" id="C0Q9C2"/>
<feature type="transmembrane region" description="Helical" evidence="1">
    <location>
        <begin position="33"/>
        <end position="61"/>
    </location>
</feature>
<dbReference type="SUPFAM" id="SSF82866">
    <property type="entry name" value="Multidrug efflux transporter AcrB transmembrane domain"/>
    <property type="match status" value="1"/>
</dbReference>
<evidence type="ECO:0000313" key="3">
    <source>
        <dbReference type="Proteomes" id="UP000000442"/>
    </source>
</evidence>
<keyword evidence="1" id="KW-0472">Membrane</keyword>
<gene>
    <name evidence="2" type="ordered locus">HRM2_35620</name>
</gene>
<keyword evidence="1" id="KW-0812">Transmembrane</keyword>
<reference evidence="2 3" key="1">
    <citation type="journal article" date="2009" name="Environ. Microbiol.">
        <title>Genome sequence of Desulfobacterium autotrophicum HRM2, a marine sulfate reducer oxidizing organic carbon completely to carbon dioxide.</title>
        <authorList>
            <person name="Strittmatter A.W."/>
            <person name="Liesegang H."/>
            <person name="Rabus R."/>
            <person name="Decker I."/>
            <person name="Amann J."/>
            <person name="Andres S."/>
            <person name="Henne A."/>
            <person name="Fricke W.F."/>
            <person name="Martinez-Arias R."/>
            <person name="Bartels D."/>
            <person name="Goesmann A."/>
            <person name="Krause L."/>
            <person name="Puehler A."/>
            <person name="Klenk H.P."/>
            <person name="Richter M."/>
            <person name="Schuler M."/>
            <person name="Gloeckner F.O."/>
            <person name="Meyerdierks A."/>
            <person name="Gottschalk G."/>
            <person name="Amann R."/>
        </authorList>
    </citation>
    <scope>NUCLEOTIDE SEQUENCE [LARGE SCALE GENOMIC DNA]</scope>
    <source>
        <strain evidence="3">ATCC 43914 / DSM 3382 / HRM2</strain>
    </source>
</reference>
<dbReference type="Proteomes" id="UP000000442">
    <property type="component" value="Chromosome"/>
</dbReference>
<evidence type="ECO:0000256" key="1">
    <source>
        <dbReference type="SAM" id="Phobius"/>
    </source>
</evidence>
<keyword evidence="1" id="KW-1133">Transmembrane helix</keyword>
<protein>
    <submittedName>
        <fullName evidence="2">Uncharacterized protein</fullName>
    </submittedName>
</protein>
<name>C0Q9C2_DESAH</name>
<accession>C0Q9C2</accession>